<dbReference type="STRING" id="364200.SAMN04488515_2087"/>
<evidence type="ECO:0000256" key="9">
    <source>
        <dbReference type="ARBA" id="ARBA00023012"/>
    </source>
</evidence>
<dbReference type="GO" id="GO:0000155">
    <property type="term" value="F:phosphorelay sensor kinase activity"/>
    <property type="evidence" value="ECO:0007669"/>
    <property type="project" value="InterPro"/>
</dbReference>
<keyword evidence="15" id="KW-1185">Reference proteome</keyword>
<dbReference type="InterPro" id="IPR003661">
    <property type="entry name" value="HisK_dim/P_dom"/>
</dbReference>
<keyword evidence="5" id="KW-0808">Transferase</keyword>
<dbReference type="Pfam" id="PF02518">
    <property type="entry name" value="HATPase_c"/>
    <property type="match status" value="1"/>
</dbReference>
<protein>
    <recommendedName>
        <fullName evidence="3">histidine kinase</fullName>
        <ecNumber evidence="3">2.7.13.3</ecNumber>
    </recommendedName>
</protein>
<sequence>MQRRVARKWRPPLAFVLAGTLATIIAVPLLAIGYFRLAGGVLGWYETSLMLFWLAVIATGILAFLLWRLVLRPVWALTAYARQVTEGGNAEAPEHFGTPEFWELGQAVRDMSATLQGREAVVRTYADHVTHELKSPLTVIRGAAELLSDPTLPDAERDKLLARVDQATARMTALLDVQREFARAQEPLPHGTVELSDVAAGLNVTIISDGKLPLHGDVARIVLEHLVGNARAHGADDVLLSLDDGVLRVADNGPGISDGNRDRIFDPFFTTRRDAGGTGMGLAIVRRMLESQGAEIDLVAGDGAVFEIRFR</sequence>
<dbReference type="InterPro" id="IPR003660">
    <property type="entry name" value="HAMP_dom"/>
</dbReference>
<evidence type="ECO:0000313" key="15">
    <source>
        <dbReference type="Proteomes" id="UP000199167"/>
    </source>
</evidence>
<evidence type="ECO:0000256" key="1">
    <source>
        <dbReference type="ARBA" id="ARBA00000085"/>
    </source>
</evidence>
<gene>
    <name evidence="14" type="ORF">SAMN04488515_2087</name>
</gene>
<dbReference type="AlphaFoldDB" id="A0A1I0QQA1"/>
<evidence type="ECO:0000256" key="5">
    <source>
        <dbReference type="ARBA" id="ARBA00022679"/>
    </source>
</evidence>
<evidence type="ECO:0000256" key="10">
    <source>
        <dbReference type="ARBA" id="ARBA00023136"/>
    </source>
</evidence>
<organism evidence="14 15">
    <name type="scientific">Cognatiyoonia koreensis</name>
    <dbReference type="NCBI Taxonomy" id="364200"/>
    <lineage>
        <taxon>Bacteria</taxon>
        <taxon>Pseudomonadati</taxon>
        <taxon>Pseudomonadota</taxon>
        <taxon>Alphaproteobacteria</taxon>
        <taxon>Rhodobacterales</taxon>
        <taxon>Paracoccaceae</taxon>
        <taxon>Cognatiyoonia</taxon>
    </lineage>
</organism>
<evidence type="ECO:0000256" key="7">
    <source>
        <dbReference type="ARBA" id="ARBA00022777"/>
    </source>
</evidence>
<dbReference type="PROSITE" id="PS50109">
    <property type="entry name" value="HIS_KIN"/>
    <property type="match status" value="1"/>
</dbReference>
<dbReference type="Gene3D" id="1.10.287.130">
    <property type="match status" value="1"/>
</dbReference>
<dbReference type="GO" id="GO:0016020">
    <property type="term" value="C:membrane"/>
    <property type="evidence" value="ECO:0007669"/>
    <property type="project" value="UniProtKB-SubCell"/>
</dbReference>
<dbReference type="InterPro" id="IPR050428">
    <property type="entry name" value="TCS_sensor_his_kinase"/>
</dbReference>
<evidence type="ECO:0000256" key="11">
    <source>
        <dbReference type="SAM" id="Phobius"/>
    </source>
</evidence>
<dbReference type="RefSeq" id="WP_089993597.1">
    <property type="nucleotide sequence ID" value="NZ_FOIZ01000001.1"/>
</dbReference>
<dbReference type="Pfam" id="PF00512">
    <property type="entry name" value="HisKA"/>
    <property type="match status" value="1"/>
</dbReference>
<dbReference type="InterPro" id="IPR005467">
    <property type="entry name" value="His_kinase_dom"/>
</dbReference>
<dbReference type="PANTHER" id="PTHR45436">
    <property type="entry name" value="SENSOR HISTIDINE KINASE YKOH"/>
    <property type="match status" value="1"/>
</dbReference>
<evidence type="ECO:0000256" key="4">
    <source>
        <dbReference type="ARBA" id="ARBA00022553"/>
    </source>
</evidence>
<evidence type="ECO:0000313" key="14">
    <source>
        <dbReference type="EMBL" id="SEW29501.1"/>
    </source>
</evidence>
<name>A0A1I0QQA1_9RHOB</name>
<keyword evidence="9" id="KW-0902">Two-component regulatory system</keyword>
<dbReference type="EMBL" id="FOIZ01000001">
    <property type="protein sequence ID" value="SEW29501.1"/>
    <property type="molecule type" value="Genomic_DNA"/>
</dbReference>
<dbReference type="SMART" id="SM00304">
    <property type="entry name" value="HAMP"/>
    <property type="match status" value="1"/>
</dbReference>
<dbReference type="Proteomes" id="UP000199167">
    <property type="component" value="Unassembled WGS sequence"/>
</dbReference>
<dbReference type="EC" id="2.7.13.3" evidence="3"/>
<proteinExistence type="predicted"/>
<dbReference type="OrthoDB" id="9815202at2"/>
<accession>A0A1I0QQA1</accession>
<feature type="domain" description="Histidine kinase" evidence="12">
    <location>
        <begin position="128"/>
        <end position="311"/>
    </location>
</feature>
<dbReference type="Gene3D" id="6.10.340.10">
    <property type="match status" value="1"/>
</dbReference>
<feature type="transmembrane region" description="Helical" evidence="11">
    <location>
        <begin position="12"/>
        <end position="35"/>
    </location>
</feature>
<dbReference type="InterPro" id="IPR003594">
    <property type="entry name" value="HATPase_dom"/>
</dbReference>
<dbReference type="SMART" id="SM00388">
    <property type="entry name" value="HisKA"/>
    <property type="match status" value="1"/>
</dbReference>
<evidence type="ECO:0000259" key="13">
    <source>
        <dbReference type="PROSITE" id="PS50885"/>
    </source>
</evidence>
<evidence type="ECO:0000256" key="3">
    <source>
        <dbReference type="ARBA" id="ARBA00012438"/>
    </source>
</evidence>
<evidence type="ECO:0000256" key="2">
    <source>
        <dbReference type="ARBA" id="ARBA00004370"/>
    </source>
</evidence>
<dbReference type="InterPro" id="IPR004358">
    <property type="entry name" value="Sig_transdc_His_kin-like_C"/>
</dbReference>
<keyword evidence="6 11" id="KW-0812">Transmembrane</keyword>
<feature type="domain" description="HAMP" evidence="13">
    <location>
        <begin position="68"/>
        <end position="120"/>
    </location>
</feature>
<evidence type="ECO:0000256" key="8">
    <source>
        <dbReference type="ARBA" id="ARBA00022989"/>
    </source>
</evidence>
<dbReference type="SMART" id="SM00387">
    <property type="entry name" value="HATPase_c"/>
    <property type="match status" value="1"/>
</dbReference>
<dbReference type="InterPro" id="IPR036890">
    <property type="entry name" value="HATPase_C_sf"/>
</dbReference>
<dbReference type="CDD" id="cd00082">
    <property type="entry name" value="HisKA"/>
    <property type="match status" value="1"/>
</dbReference>
<dbReference type="Gene3D" id="3.30.565.10">
    <property type="entry name" value="Histidine kinase-like ATPase, C-terminal domain"/>
    <property type="match status" value="1"/>
</dbReference>
<keyword evidence="7 14" id="KW-0418">Kinase</keyword>
<reference evidence="14 15" key="1">
    <citation type="submission" date="2016-10" db="EMBL/GenBank/DDBJ databases">
        <authorList>
            <person name="de Groot N.N."/>
        </authorList>
    </citation>
    <scope>NUCLEOTIDE SEQUENCE [LARGE SCALE GENOMIC DNA]</scope>
    <source>
        <strain evidence="14 15">DSM 17925</strain>
    </source>
</reference>
<comment type="catalytic activity">
    <reaction evidence="1">
        <text>ATP + protein L-histidine = ADP + protein N-phospho-L-histidine.</text>
        <dbReference type="EC" id="2.7.13.3"/>
    </reaction>
</comment>
<dbReference type="InterPro" id="IPR036097">
    <property type="entry name" value="HisK_dim/P_sf"/>
</dbReference>
<dbReference type="PROSITE" id="PS50885">
    <property type="entry name" value="HAMP"/>
    <property type="match status" value="1"/>
</dbReference>
<keyword evidence="4" id="KW-0597">Phosphoprotein</keyword>
<feature type="transmembrane region" description="Helical" evidence="11">
    <location>
        <begin position="47"/>
        <end position="67"/>
    </location>
</feature>
<dbReference type="PRINTS" id="PR00344">
    <property type="entry name" value="BCTRLSENSOR"/>
</dbReference>
<evidence type="ECO:0000256" key="6">
    <source>
        <dbReference type="ARBA" id="ARBA00022692"/>
    </source>
</evidence>
<dbReference type="SUPFAM" id="SSF47384">
    <property type="entry name" value="Homodimeric domain of signal transducing histidine kinase"/>
    <property type="match status" value="1"/>
</dbReference>
<keyword evidence="10 11" id="KW-0472">Membrane</keyword>
<dbReference type="SUPFAM" id="SSF55874">
    <property type="entry name" value="ATPase domain of HSP90 chaperone/DNA topoisomerase II/histidine kinase"/>
    <property type="match status" value="1"/>
</dbReference>
<dbReference type="PANTHER" id="PTHR45436:SF5">
    <property type="entry name" value="SENSOR HISTIDINE KINASE TRCS"/>
    <property type="match status" value="1"/>
</dbReference>
<evidence type="ECO:0000259" key="12">
    <source>
        <dbReference type="PROSITE" id="PS50109"/>
    </source>
</evidence>
<comment type="subcellular location">
    <subcellularLocation>
        <location evidence="2">Membrane</location>
    </subcellularLocation>
</comment>
<keyword evidence="8 11" id="KW-1133">Transmembrane helix</keyword>